<dbReference type="InterPro" id="IPR005335">
    <property type="entry name" value="Terminase_ssu"/>
</dbReference>
<organism evidence="3 4">
    <name type="scientific">Escherichia coli</name>
    <dbReference type="NCBI Taxonomy" id="562"/>
    <lineage>
        <taxon>Bacteria</taxon>
        <taxon>Pseudomonadati</taxon>
        <taxon>Pseudomonadota</taxon>
        <taxon>Gammaproteobacteria</taxon>
        <taxon>Enterobacterales</taxon>
        <taxon>Enterobacteriaceae</taxon>
        <taxon>Escherichia</taxon>
    </lineage>
</organism>
<dbReference type="InterPro" id="IPR038713">
    <property type="entry name" value="Terminase_Gp1_N_sf"/>
</dbReference>
<feature type="compositionally biased region" description="Low complexity" evidence="2">
    <location>
        <begin position="58"/>
        <end position="72"/>
    </location>
</feature>
<dbReference type="GO" id="GO:0051276">
    <property type="term" value="P:chromosome organization"/>
    <property type="evidence" value="ECO:0007669"/>
    <property type="project" value="InterPro"/>
</dbReference>
<evidence type="ECO:0000313" key="3">
    <source>
        <dbReference type="EMBL" id="OKV04544.1"/>
    </source>
</evidence>
<feature type="coiled-coil region" evidence="1">
    <location>
        <begin position="320"/>
        <end position="347"/>
    </location>
</feature>
<dbReference type="Proteomes" id="UP000185794">
    <property type="component" value="Unassembled WGS sequence"/>
</dbReference>
<dbReference type="RefSeq" id="WP_000089436.1">
    <property type="nucleotide sequence ID" value="NZ_BDPU01000031.1"/>
</dbReference>
<reference evidence="3 4" key="1">
    <citation type="journal article" date="2017" name="Front. Cell. Infect. Microbiol.">
        <title>Chaperone-usher pili loci of human colonization factor-negative enterotoxigenic Escherichia coli.</title>
        <authorList>
            <person name="Del Canto F."/>
            <person name="Vidal R."/>
            <person name="Stine O.C."/>
            <person name="Pop M."/>
        </authorList>
    </citation>
    <scope>NUCLEOTIDE SEQUENCE [LARGE SCALE GENOMIC DNA]</scope>
    <source>
        <strain evidence="3 4">700324</strain>
    </source>
</reference>
<gene>
    <name evidence="3" type="ORF">AWP47_28265</name>
</gene>
<evidence type="ECO:0000256" key="1">
    <source>
        <dbReference type="SAM" id="Coils"/>
    </source>
</evidence>
<evidence type="ECO:0000256" key="2">
    <source>
        <dbReference type="SAM" id="MobiDB-lite"/>
    </source>
</evidence>
<comment type="caution">
    <text evidence="3">The sequence shown here is derived from an EMBL/GenBank/DDBJ whole genome shotgun (WGS) entry which is preliminary data.</text>
</comment>
<dbReference type="EMBL" id="LRKC01000173">
    <property type="protein sequence ID" value="OKV04544.1"/>
    <property type="molecule type" value="Genomic_DNA"/>
</dbReference>
<name>A0A1Q6B8I7_ECOLX</name>
<protein>
    <submittedName>
        <fullName evidence="3">Terminase small subunit</fullName>
    </submittedName>
</protein>
<evidence type="ECO:0000313" key="4">
    <source>
        <dbReference type="Proteomes" id="UP000185794"/>
    </source>
</evidence>
<dbReference type="Gene3D" id="1.10.10.1400">
    <property type="entry name" value="Terminase, small subunit, N-terminal DNA-binding domain, HTH motif"/>
    <property type="match status" value="1"/>
</dbReference>
<dbReference type="Pfam" id="PF03592">
    <property type="entry name" value="Terminase_2"/>
    <property type="match status" value="1"/>
</dbReference>
<feature type="region of interest" description="Disordered" evidence="2">
    <location>
        <begin position="39"/>
        <end position="85"/>
    </location>
</feature>
<dbReference type="AlphaFoldDB" id="A0A1Q6B8I7"/>
<accession>A0A1Q6B8I7</accession>
<sequence>MSRPDWGALQQEYIAEYTRSGISPVAWCEARGLNYATARRYIKKPPKNAQTEMRKTAQKSAQKKSAQTAQKQNGKSQKKKPVSDACLNKGDTEEFSFCPDEFGISEQQTKFAMLVAQGRKLVEAYRLAGYESEGNAAYVTASQLLRNPKVYRAISWFRNQYQKRYTADLDLLVSQLMAIVQADPNQLAQFRRVNCRYCWGENHLYQWRDIAEFDKAAAQASRDGKPEPEYGGLGFVDNAIPNPDCPKCCGEGTGQLYMADTTLLDGDARQLYAGAKLGKFGVEILLEDKAAARRELIKLIMATKGGSASGATDSRNDLELEGLRLRNEKLRTEIENLKKGVGGENNEIIIHNSLPMPGVDNVD</sequence>
<proteinExistence type="predicted"/>
<keyword evidence="1" id="KW-0175">Coiled coil</keyword>